<gene>
    <name evidence="1" type="ORF">AVEN_94404_1</name>
</gene>
<keyword evidence="2" id="KW-1185">Reference proteome</keyword>
<protein>
    <submittedName>
        <fullName evidence="1">Uncharacterized protein</fullName>
    </submittedName>
</protein>
<accession>A0A4Y2WSJ1</accession>
<dbReference type="Proteomes" id="UP000499080">
    <property type="component" value="Unassembled WGS sequence"/>
</dbReference>
<organism evidence="1 2">
    <name type="scientific">Araneus ventricosus</name>
    <name type="common">Orbweaver spider</name>
    <name type="synonym">Epeira ventricosa</name>
    <dbReference type="NCBI Taxonomy" id="182803"/>
    <lineage>
        <taxon>Eukaryota</taxon>
        <taxon>Metazoa</taxon>
        <taxon>Ecdysozoa</taxon>
        <taxon>Arthropoda</taxon>
        <taxon>Chelicerata</taxon>
        <taxon>Arachnida</taxon>
        <taxon>Araneae</taxon>
        <taxon>Araneomorphae</taxon>
        <taxon>Entelegynae</taxon>
        <taxon>Araneoidea</taxon>
        <taxon>Araneidae</taxon>
        <taxon>Araneus</taxon>
    </lineage>
</organism>
<dbReference type="EMBL" id="BGPR01065673">
    <property type="protein sequence ID" value="GBO40435.1"/>
    <property type="molecule type" value="Genomic_DNA"/>
</dbReference>
<evidence type="ECO:0000313" key="1">
    <source>
        <dbReference type="EMBL" id="GBO40435.1"/>
    </source>
</evidence>
<sequence length="27" mass="3037">MDTEDSSTPQESSNFDWKLSLQTGAYV</sequence>
<comment type="caution">
    <text evidence="1">The sequence shown here is derived from an EMBL/GenBank/DDBJ whole genome shotgun (WGS) entry which is preliminary data.</text>
</comment>
<reference evidence="1 2" key="1">
    <citation type="journal article" date="2019" name="Sci. Rep.">
        <title>Orb-weaving spider Araneus ventricosus genome elucidates the spidroin gene catalogue.</title>
        <authorList>
            <person name="Kono N."/>
            <person name="Nakamura H."/>
            <person name="Ohtoshi R."/>
            <person name="Moran D.A.P."/>
            <person name="Shinohara A."/>
            <person name="Yoshida Y."/>
            <person name="Fujiwara M."/>
            <person name="Mori M."/>
            <person name="Tomita M."/>
            <person name="Arakawa K."/>
        </authorList>
    </citation>
    <scope>NUCLEOTIDE SEQUENCE [LARGE SCALE GENOMIC DNA]</scope>
</reference>
<feature type="non-terminal residue" evidence="1">
    <location>
        <position position="27"/>
    </location>
</feature>
<evidence type="ECO:0000313" key="2">
    <source>
        <dbReference type="Proteomes" id="UP000499080"/>
    </source>
</evidence>
<name>A0A4Y2WSJ1_ARAVE</name>
<proteinExistence type="predicted"/>
<dbReference type="AlphaFoldDB" id="A0A4Y2WSJ1"/>